<evidence type="ECO:0000259" key="1">
    <source>
        <dbReference type="Pfam" id="PF06527"/>
    </source>
</evidence>
<sequence>MDAPTLEPLPIVPAWHADETLYSWAARYHRLRGAGAVRPVGGLLFDTLHAYKEIEAPTRLHHFCRATGGALGDVRSILLKRTPLAAFVPFLAAKQRQRFDVLAQSDQPTAWMTMFGMRASALEQRALRWCPDCVREDIATLGMPSWRLTQQLPGSWVCLVHDRPLYKQDVTSAAWHLPPLDIGMAPAPRLLSTGQCWQSMRTLSALASSLVSAPPVDLQAVRRIVVSALHEQRVLSATKPISAARLCAWFGSTPQARGLRCIAGVAPLSEGKWIHETLASRRAAHPIKWMLLLSAAFDGKTDCELIEKLHRPTAKVSWDDQGQGLLWHDDDRRAGRIVRTATAASVTLAHAAAELNVSVGTLRIHLRAASCNASKQRAAQRQVARRASAIREIETFMLEHEACSRRDIYSRCKAATSWLRCHEPAALVALLARKQVCRERQRSLF</sequence>
<evidence type="ECO:0000313" key="2">
    <source>
        <dbReference type="EMBL" id="MEO3715501.1"/>
    </source>
</evidence>
<name>A0ABV0GKI2_9BURK</name>
<dbReference type="Pfam" id="PF06527">
    <property type="entry name" value="TniQ"/>
    <property type="match status" value="1"/>
</dbReference>
<dbReference type="EMBL" id="JBDPZC010000014">
    <property type="protein sequence ID" value="MEO3715501.1"/>
    <property type="molecule type" value="Genomic_DNA"/>
</dbReference>
<dbReference type="RefSeq" id="WP_347612995.1">
    <property type="nucleotide sequence ID" value="NZ_JBDPZC010000014.1"/>
</dbReference>
<keyword evidence="3" id="KW-1185">Reference proteome</keyword>
<evidence type="ECO:0000313" key="3">
    <source>
        <dbReference type="Proteomes" id="UP001462640"/>
    </source>
</evidence>
<comment type="caution">
    <text evidence="2">The sequence shown here is derived from an EMBL/GenBank/DDBJ whole genome shotgun (WGS) entry which is preliminary data.</text>
</comment>
<organism evidence="2 3">
    <name type="scientific">Roseateles flavus</name>
    <dbReference type="NCBI Taxonomy" id="3149041"/>
    <lineage>
        <taxon>Bacteria</taxon>
        <taxon>Pseudomonadati</taxon>
        <taxon>Pseudomonadota</taxon>
        <taxon>Betaproteobacteria</taxon>
        <taxon>Burkholderiales</taxon>
        <taxon>Sphaerotilaceae</taxon>
        <taxon>Roseateles</taxon>
    </lineage>
</organism>
<protein>
    <submittedName>
        <fullName evidence="2">TniQ family protein</fullName>
    </submittedName>
</protein>
<proteinExistence type="predicted"/>
<dbReference type="InterPro" id="IPR009492">
    <property type="entry name" value="TniQ"/>
</dbReference>
<feature type="domain" description="TniQ" evidence="1">
    <location>
        <begin position="10"/>
        <end position="165"/>
    </location>
</feature>
<gene>
    <name evidence="2" type="ORF">ABDJ40_22235</name>
</gene>
<dbReference type="Proteomes" id="UP001462640">
    <property type="component" value="Unassembled WGS sequence"/>
</dbReference>
<accession>A0ABV0GKI2</accession>
<reference evidence="2 3" key="1">
    <citation type="submission" date="2024-05" db="EMBL/GenBank/DDBJ databases">
        <title>Roseateles sp. 2.12 16S ribosomal RNA gene Genome sequencing and assembly.</title>
        <authorList>
            <person name="Woo H."/>
        </authorList>
    </citation>
    <scope>NUCLEOTIDE SEQUENCE [LARGE SCALE GENOMIC DNA]</scope>
    <source>
        <strain evidence="2 3">2.12</strain>
    </source>
</reference>